<feature type="compositionally biased region" description="Basic and acidic residues" evidence="2">
    <location>
        <begin position="1"/>
        <end position="11"/>
    </location>
</feature>
<evidence type="ECO:0000256" key="2">
    <source>
        <dbReference type="SAM" id="MobiDB-lite"/>
    </source>
</evidence>
<dbReference type="InterPro" id="IPR038190">
    <property type="entry name" value="SRI_sf"/>
</dbReference>
<keyword evidence="1" id="KW-0863">Zinc-finger</keyword>
<feature type="compositionally biased region" description="Basic and acidic residues" evidence="2">
    <location>
        <begin position="300"/>
        <end position="309"/>
    </location>
</feature>
<feature type="region of interest" description="Disordered" evidence="2">
    <location>
        <begin position="966"/>
        <end position="985"/>
    </location>
</feature>
<feature type="region of interest" description="Disordered" evidence="2">
    <location>
        <begin position="847"/>
        <end position="891"/>
    </location>
</feature>
<feature type="zinc finger region" description="C3H1-type" evidence="1">
    <location>
        <begin position="393"/>
        <end position="419"/>
    </location>
</feature>
<keyword evidence="1" id="KW-0862">Zinc</keyword>
<comment type="caution">
    <text evidence="4">The sequence shown here is derived from an EMBL/GenBank/DDBJ whole genome shotgun (WGS) entry which is preliminary data.</text>
</comment>
<feature type="compositionally biased region" description="Pro residues" evidence="2">
    <location>
        <begin position="332"/>
        <end position="346"/>
    </location>
</feature>
<protein>
    <recommendedName>
        <fullName evidence="3">C3H1-type domain-containing protein</fullName>
    </recommendedName>
</protein>
<dbReference type="PROSITE" id="PS50103">
    <property type="entry name" value="ZF_C3H1"/>
    <property type="match status" value="1"/>
</dbReference>
<keyword evidence="5" id="KW-1185">Reference proteome</keyword>
<sequence length="1473" mass="161328">MSLDDILRQMNDDESQGVSVPAAGSLLPSTGGAGPAINDGEDGEERETEVPLKEEERSERGASRILVKPAIEFPSPIRWTEDDSTSPVPQTAAQHREPGITSEASGVGSNPMPPPPSARDIHLQMRGKTAETAGPRSPDYIKRPLNPFMLHKIDRLGPTGVDDSPRLSGVTLPNLLVEPDEEDDCCAVMMDLSSSGDEAEPMPRTPSALLRKSAGNSSSGETLDEGAQEEDRIDIFADDVDAFTVYTMEEKAKNATPPRMPSPPISVVYIFAGITSPRPKFPTKPSVRNWVRSQNSVRRISTDSHRQENHLSFPLTPTVPSHHLQRSFSATPLPPSFPRPPLFPPQHPHHHHQPQPLFPAHIITPGCDASFHRRQGRTSSCSSSSPATIQPLFLPSKPCWSFLRGHCSFNPCKFSHAPLSSYPLPQLESILMRLPPDAVPVDVSEHYVTRATAKPQNWFPQLVKLVKGLTNRSWDTAMQAYSTLVGNGVLLRPQVLSRLLGLMREQTQPMLSAFVPLPQLARGILQEIRDQGPCNLEDYHTVLRILNTAQQPVQLMEVYMSMRQDGLQTTREILHLVLRGSSSTDERLLQLLNDSKTCLSVANDVARIANGVLEKVGPQLVSGNLQLVEEWLSGASEILDIMGKESILNSSGGKYLRNKQGWNAVLAQCVLPATPQRTAKFCRVVSHSKKCLDQEALDAVLEMSVSQDLSSAATEIVANHLHFVPPVVPSQDILGKLCSLLHQEGQHQNLFTIVERLLQCRVAPSPPILQSFLDSCRKEGSYGQLAAVVKRAREWGLRLEKIFYQRALVLLRPWGQDQAAISDIYKAIRAIDTGCSSFSPFSKSVSSGAPGVMGTSQGPSDFGGRGTPASQGSRSSGGPTSSSGRSGKSSTKSLEYIYEQTTEPSPAVKPGIIALLESNGRQGQFGAAVSILRNLCDASSSAYSNTVVHAVWSSVTNSDQKPPNAFSSLLEHLAGPPSSSGSSGSLPPCDSWLASQLGIALLKMYAETEHWQSGFVMLHHLHRHKIDYFAHRTPFAPLPPLKPPQPSLLGLARMAINTCLRVDSPDFAVQVMKGCRWASECGPSERQAREQLVVTVAQRCLNSALYEDCYSCLRALDSVSTKNKRFTSVAQLYNRLLASALGRSKADVDLGTRVYRTMNSSNFPCLPSNLSLLTAKLCDLLQFSTARDLCEQAIDQNFYAPITHGEPFSVFLPPSIHHVEVCSLLKRHLHRLSGELEGKLLQPLTITFEGSRSHVEEGLNKGLTPPLAPVFTSSSDSTTVATVSPSALFTWLHAHFPSSHFLLERDLQPRRGNRVTRKVRRGEIQGSLGEALEREGQSTGSQGGPSTATASTTEERGEPEPPANNNLDHAVPKQPALTAARSKQRFRVELCRLVVAEVKPFYKAKRFNSYEDYLHLVKRLTTHLSKTTRTSISNDSAKSTLDDDTRRIVKDLVQSVMSQCTVYSPESKLQLES</sequence>
<proteinExistence type="predicted"/>
<feature type="region of interest" description="Disordered" evidence="2">
    <location>
        <begin position="193"/>
        <end position="230"/>
    </location>
</feature>
<dbReference type="GO" id="GO:0008270">
    <property type="term" value="F:zinc ion binding"/>
    <property type="evidence" value="ECO:0007669"/>
    <property type="project" value="UniProtKB-KW"/>
</dbReference>
<dbReference type="InterPro" id="IPR000571">
    <property type="entry name" value="Znf_CCCH"/>
</dbReference>
<dbReference type="EMBL" id="CASHTH010001006">
    <property type="protein sequence ID" value="CAI8010053.1"/>
    <property type="molecule type" value="Genomic_DNA"/>
</dbReference>
<organism evidence="4 5">
    <name type="scientific">Geodia barretti</name>
    <name type="common">Barrett's horny sponge</name>
    <dbReference type="NCBI Taxonomy" id="519541"/>
    <lineage>
        <taxon>Eukaryota</taxon>
        <taxon>Metazoa</taxon>
        <taxon>Porifera</taxon>
        <taxon>Demospongiae</taxon>
        <taxon>Heteroscleromorpha</taxon>
        <taxon>Tetractinellida</taxon>
        <taxon>Astrophorina</taxon>
        <taxon>Geodiidae</taxon>
        <taxon>Geodia</taxon>
    </lineage>
</organism>
<feature type="compositionally biased region" description="Basic and acidic residues" evidence="2">
    <location>
        <begin position="48"/>
        <end position="62"/>
    </location>
</feature>
<feature type="region of interest" description="Disordered" evidence="2">
    <location>
        <begin position="298"/>
        <end position="356"/>
    </location>
</feature>
<dbReference type="Proteomes" id="UP001174909">
    <property type="component" value="Unassembled WGS sequence"/>
</dbReference>
<evidence type="ECO:0000256" key="1">
    <source>
        <dbReference type="PROSITE-ProRule" id="PRU00723"/>
    </source>
</evidence>
<evidence type="ECO:0000313" key="5">
    <source>
        <dbReference type="Proteomes" id="UP001174909"/>
    </source>
</evidence>
<name>A0AA35RG35_GEOBA</name>
<dbReference type="Gene3D" id="1.10.1740.100">
    <property type="entry name" value="Set2, Rpb1 interacting domain"/>
    <property type="match status" value="1"/>
</dbReference>
<feature type="domain" description="C3H1-type" evidence="3">
    <location>
        <begin position="393"/>
        <end position="419"/>
    </location>
</feature>
<gene>
    <name evidence="4" type="ORF">GBAR_LOCUS6671</name>
</gene>
<feature type="compositionally biased region" description="Low complexity" evidence="2">
    <location>
        <begin position="975"/>
        <end position="985"/>
    </location>
</feature>
<feature type="compositionally biased region" description="Low complexity" evidence="2">
    <location>
        <begin position="870"/>
        <end position="891"/>
    </location>
</feature>
<reference evidence="4" key="1">
    <citation type="submission" date="2023-03" db="EMBL/GenBank/DDBJ databases">
        <authorList>
            <person name="Steffen K."/>
            <person name="Cardenas P."/>
        </authorList>
    </citation>
    <scope>NUCLEOTIDE SEQUENCE</scope>
</reference>
<keyword evidence="1" id="KW-0479">Metal-binding</keyword>
<feature type="region of interest" description="Disordered" evidence="2">
    <location>
        <begin position="1313"/>
        <end position="1371"/>
    </location>
</feature>
<evidence type="ECO:0000259" key="3">
    <source>
        <dbReference type="PROSITE" id="PS50103"/>
    </source>
</evidence>
<feature type="region of interest" description="Disordered" evidence="2">
    <location>
        <begin position="1"/>
        <end position="143"/>
    </location>
</feature>
<evidence type="ECO:0000313" key="4">
    <source>
        <dbReference type="EMBL" id="CAI8010053.1"/>
    </source>
</evidence>
<feature type="compositionally biased region" description="Low complexity" evidence="2">
    <location>
        <begin position="1337"/>
        <end position="1352"/>
    </location>
</feature>
<accession>A0AA35RG35</accession>